<dbReference type="Pfam" id="PF00889">
    <property type="entry name" value="EF_TS"/>
    <property type="match status" value="1"/>
</dbReference>
<sequence length="299" mass="32884">MQLILRNIPRFFHTSTPKALAAEKSALGTLRKKTGYTFTNCKKALEMHSNDIEKAEEWLKQQAQALGWSKATKLEGRQTTQGLIGVAIDNNNGVLVEINCETDFVARNVEFENMVKEAAESCLNYLKNTQKSGNSITKVGLDADQLKTLKASDGKSLADKLALMIGTVGENASLKRAIGIRVNNGIYLTGYAHPSGKATSNILLGRIGSLLAIKNLNPENPKIEELAKGICQHVVGLAPKAIGHIDAKPAENKEEETNLIHQEYLLDDSLTVKELLEENQLEVVDFRRFECGENVEINQ</sequence>
<keyword evidence="3 6" id="KW-0648">Protein biosynthesis</keyword>
<dbReference type="NCBIfam" id="TIGR00116">
    <property type="entry name" value="tsf"/>
    <property type="match status" value="1"/>
</dbReference>
<proteinExistence type="inferred from homology"/>
<dbReference type="Gene3D" id="3.30.479.20">
    <property type="entry name" value="Elongation factor Ts, dimerisation domain"/>
    <property type="match status" value="2"/>
</dbReference>
<dbReference type="SUPFAM" id="SSF46934">
    <property type="entry name" value="UBA-like"/>
    <property type="match status" value="1"/>
</dbReference>
<dbReference type="GO" id="GO:0005739">
    <property type="term" value="C:mitochondrion"/>
    <property type="evidence" value="ECO:0007669"/>
    <property type="project" value="UniProtKB-SubCell"/>
</dbReference>
<evidence type="ECO:0000256" key="2">
    <source>
        <dbReference type="ARBA" id="ARBA00022768"/>
    </source>
</evidence>
<dbReference type="InterPro" id="IPR036402">
    <property type="entry name" value="EF-Ts_dimer_sf"/>
</dbReference>
<dbReference type="InterPro" id="IPR009060">
    <property type="entry name" value="UBA-like_sf"/>
</dbReference>
<keyword evidence="2 6" id="KW-0251">Elongation factor</keyword>
<dbReference type="OrthoDB" id="277235at2759"/>
<keyword evidence="10" id="KW-1185">Reference proteome</keyword>
<accession>A0A9N9MQD1</accession>
<evidence type="ECO:0000256" key="7">
    <source>
        <dbReference type="RuleBase" id="RU000642"/>
    </source>
</evidence>
<reference evidence="9" key="1">
    <citation type="submission" date="2022-01" db="EMBL/GenBank/DDBJ databases">
        <authorList>
            <person name="King R."/>
        </authorList>
    </citation>
    <scope>NUCLEOTIDE SEQUENCE</scope>
</reference>
<dbReference type="PANTHER" id="PTHR11741">
    <property type="entry name" value="ELONGATION FACTOR TS"/>
    <property type="match status" value="1"/>
</dbReference>
<comment type="similarity">
    <text evidence="1 6 7">Belongs to the EF-Ts family.</text>
</comment>
<dbReference type="CDD" id="cd14275">
    <property type="entry name" value="UBA_EF-Ts"/>
    <property type="match status" value="1"/>
</dbReference>
<name>A0A9N9MQD1_9CUCU</name>
<keyword evidence="4" id="KW-0809">Transit peptide</keyword>
<dbReference type="Gene3D" id="1.10.8.10">
    <property type="entry name" value="DNA helicase RuvA subunit, C-terminal domain"/>
    <property type="match status" value="1"/>
</dbReference>
<dbReference type="Pfam" id="PF25025">
    <property type="entry name" value="EF-Ts_N"/>
    <property type="match status" value="1"/>
</dbReference>
<evidence type="ECO:0000256" key="5">
    <source>
        <dbReference type="ARBA" id="ARBA00023128"/>
    </source>
</evidence>
<evidence type="ECO:0000259" key="8">
    <source>
        <dbReference type="Pfam" id="PF00889"/>
    </source>
</evidence>
<comment type="function">
    <text evidence="6 7">Associates with the EF-Tu.GDP complex and induces the exchange of GDP to GTP. It remains bound to the aminoacyl-tRNA.EF-Tu.GTP complex up to the GTP hydrolysis stage on the ribosome.</text>
</comment>
<evidence type="ECO:0000256" key="4">
    <source>
        <dbReference type="ARBA" id="ARBA00022946"/>
    </source>
</evidence>
<dbReference type="SUPFAM" id="SSF54713">
    <property type="entry name" value="Elongation factor Ts (EF-Ts), dimerisation domain"/>
    <property type="match status" value="2"/>
</dbReference>
<keyword evidence="5 6" id="KW-0496">Mitochondrion</keyword>
<dbReference type="PANTHER" id="PTHR11741:SF0">
    <property type="entry name" value="ELONGATION FACTOR TS, MITOCHONDRIAL"/>
    <property type="match status" value="1"/>
</dbReference>
<dbReference type="EMBL" id="OU892280">
    <property type="protein sequence ID" value="CAG9768454.1"/>
    <property type="molecule type" value="Genomic_DNA"/>
</dbReference>
<gene>
    <name evidence="9" type="ORF">CEUTPL_LOCUS8992</name>
</gene>
<evidence type="ECO:0000313" key="10">
    <source>
        <dbReference type="Proteomes" id="UP001152799"/>
    </source>
</evidence>
<organism evidence="9 10">
    <name type="scientific">Ceutorhynchus assimilis</name>
    <name type="common">cabbage seed weevil</name>
    <dbReference type="NCBI Taxonomy" id="467358"/>
    <lineage>
        <taxon>Eukaryota</taxon>
        <taxon>Metazoa</taxon>
        <taxon>Ecdysozoa</taxon>
        <taxon>Arthropoda</taxon>
        <taxon>Hexapoda</taxon>
        <taxon>Insecta</taxon>
        <taxon>Pterygota</taxon>
        <taxon>Neoptera</taxon>
        <taxon>Endopterygota</taxon>
        <taxon>Coleoptera</taxon>
        <taxon>Polyphaga</taxon>
        <taxon>Cucujiformia</taxon>
        <taxon>Curculionidae</taxon>
        <taxon>Ceutorhynchinae</taxon>
        <taxon>Ceutorhynchus</taxon>
    </lineage>
</organism>
<dbReference type="HAMAP" id="MF_00050">
    <property type="entry name" value="EF_Ts"/>
    <property type="match status" value="1"/>
</dbReference>
<evidence type="ECO:0000256" key="3">
    <source>
        <dbReference type="ARBA" id="ARBA00022917"/>
    </source>
</evidence>
<dbReference type="GO" id="GO:0070125">
    <property type="term" value="P:mitochondrial translational elongation"/>
    <property type="evidence" value="ECO:0007669"/>
    <property type="project" value="TreeGrafter"/>
</dbReference>
<dbReference type="InterPro" id="IPR014039">
    <property type="entry name" value="Transl_elong_EFTs/EF1B_dimer"/>
</dbReference>
<feature type="domain" description="Translation elongation factor EFTs/EF1B dimerisation" evidence="8">
    <location>
        <begin position="93"/>
        <end position="244"/>
    </location>
</feature>
<dbReference type="PROSITE" id="PS01127">
    <property type="entry name" value="EF_TS_2"/>
    <property type="match status" value="1"/>
</dbReference>
<evidence type="ECO:0000313" key="9">
    <source>
        <dbReference type="EMBL" id="CAG9768454.1"/>
    </source>
</evidence>
<evidence type="ECO:0000256" key="6">
    <source>
        <dbReference type="HAMAP-Rule" id="MF_03135"/>
    </source>
</evidence>
<evidence type="ECO:0000256" key="1">
    <source>
        <dbReference type="ARBA" id="ARBA00005532"/>
    </source>
</evidence>
<dbReference type="Proteomes" id="UP001152799">
    <property type="component" value="Chromosome 4"/>
</dbReference>
<protein>
    <recommendedName>
        <fullName evidence="6">Elongation factor Ts, mitochondrial</fullName>
        <shortName evidence="6">EF-Ts</shortName>
        <shortName evidence="6">EF-TsMt</shortName>
    </recommendedName>
</protein>
<dbReference type="InterPro" id="IPR018101">
    <property type="entry name" value="Transl_elong_Ts_CS"/>
</dbReference>
<dbReference type="AlphaFoldDB" id="A0A9N9MQD1"/>
<comment type="subcellular location">
    <subcellularLocation>
        <location evidence="6">Mitochondrion</location>
    </subcellularLocation>
</comment>
<dbReference type="FunFam" id="1.10.8.10:FF:000031">
    <property type="entry name" value="Elongation factor Ts, mitochondrial"/>
    <property type="match status" value="1"/>
</dbReference>
<dbReference type="InterPro" id="IPR001816">
    <property type="entry name" value="Transl_elong_EFTs/EF1B"/>
</dbReference>
<dbReference type="GO" id="GO:0003746">
    <property type="term" value="F:translation elongation factor activity"/>
    <property type="evidence" value="ECO:0007669"/>
    <property type="project" value="UniProtKB-UniRule"/>
</dbReference>